<feature type="region of interest" description="Disordered" evidence="1">
    <location>
        <begin position="169"/>
        <end position="190"/>
    </location>
</feature>
<protein>
    <submittedName>
        <fullName evidence="2">Uncharacterized protein</fullName>
    </submittedName>
</protein>
<reference evidence="2" key="1">
    <citation type="submission" date="2021-02" db="EMBL/GenBank/DDBJ databases">
        <authorList>
            <person name="Dougan E. K."/>
            <person name="Rhodes N."/>
            <person name="Thang M."/>
            <person name="Chan C."/>
        </authorList>
    </citation>
    <scope>NUCLEOTIDE SEQUENCE</scope>
</reference>
<organism evidence="2 3">
    <name type="scientific">Polarella glacialis</name>
    <name type="common">Dinoflagellate</name>
    <dbReference type="NCBI Taxonomy" id="89957"/>
    <lineage>
        <taxon>Eukaryota</taxon>
        <taxon>Sar</taxon>
        <taxon>Alveolata</taxon>
        <taxon>Dinophyceae</taxon>
        <taxon>Suessiales</taxon>
        <taxon>Suessiaceae</taxon>
        <taxon>Polarella</taxon>
    </lineage>
</organism>
<dbReference type="EMBL" id="CAJNNV010031907">
    <property type="protein sequence ID" value="CAE8638301.1"/>
    <property type="molecule type" value="Genomic_DNA"/>
</dbReference>
<feature type="region of interest" description="Disordered" evidence="1">
    <location>
        <begin position="1"/>
        <end position="29"/>
    </location>
</feature>
<dbReference type="AlphaFoldDB" id="A0A813HL90"/>
<accession>A0A813HL90</accession>
<gene>
    <name evidence="2" type="ORF">PGLA1383_LOCUS53497</name>
</gene>
<evidence type="ECO:0000313" key="3">
    <source>
        <dbReference type="Proteomes" id="UP000654075"/>
    </source>
</evidence>
<feature type="compositionally biased region" description="Polar residues" evidence="1">
    <location>
        <begin position="110"/>
        <end position="119"/>
    </location>
</feature>
<feature type="region of interest" description="Disordered" evidence="1">
    <location>
        <begin position="106"/>
        <end position="154"/>
    </location>
</feature>
<evidence type="ECO:0000313" key="2">
    <source>
        <dbReference type="EMBL" id="CAE8638301.1"/>
    </source>
</evidence>
<sequence length="238" mass="24405">MGETTERSSCSLPSLKVPSGVDHSDKPYVPYKSSLDSRANEICGSGPGIFLGPPGVLTAAMRWVPLQPGSSSASAGTALALASANFKSFAFTRAVVQGPLRRNWEAESDQACSEDSSGTAGDDEAPAINESGASSASMSSGDMASATPTLSGSLSDACGEGDRCETCSSQSSMSDMTFSPPCSEPPSPGRQVCTLDSEFAGWTLLQTDISTYGSSMPDSPSLKTWGSISDGVCAHLQC</sequence>
<keyword evidence="3" id="KW-1185">Reference proteome</keyword>
<name>A0A813HL90_POLGL</name>
<proteinExistence type="predicted"/>
<dbReference type="OrthoDB" id="10646070at2759"/>
<comment type="caution">
    <text evidence="2">The sequence shown here is derived from an EMBL/GenBank/DDBJ whole genome shotgun (WGS) entry which is preliminary data.</text>
</comment>
<evidence type="ECO:0000256" key="1">
    <source>
        <dbReference type="SAM" id="MobiDB-lite"/>
    </source>
</evidence>
<dbReference type="Proteomes" id="UP000654075">
    <property type="component" value="Unassembled WGS sequence"/>
</dbReference>
<feature type="compositionally biased region" description="Low complexity" evidence="1">
    <location>
        <begin position="131"/>
        <end position="146"/>
    </location>
</feature>
<feature type="compositionally biased region" description="Low complexity" evidence="1">
    <location>
        <begin position="169"/>
        <end position="179"/>
    </location>
</feature>